<evidence type="ECO:0000313" key="2">
    <source>
        <dbReference type="Proteomes" id="UP001301216"/>
    </source>
</evidence>
<reference evidence="1 2" key="1">
    <citation type="submission" date="2022-11" db="EMBL/GenBank/DDBJ databases">
        <title>Brucella sp. YY2X, whole genome shotgun sequencing project.</title>
        <authorList>
            <person name="Yang Y."/>
        </authorList>
    </citation>
    <scope>NUCLEOTIDE SEQUENCE [LARGE SCALE GENOMIC DNA]</scope>
    <source>
        <strain evidence="1 2">YY2X</strain>
    </source>
</reference>
<dbReference type="EMBL" id="JAPHAV010000027">
    <property type="protein sequence ID" value="MCX2699335.1"/>
    <property type="molecule type" value="Genomic_DNA"/>
</dbReference>
<proteinExistence type="predicted"/>
<organism evidence="1 2">
    <name type="scientific">Ochrobactrum chromiisoli</name>
    <dbReference type="NCBI Taxonomy" id="2993941"/>
    <lineage>
        <taxon>Bacteria</taxon>
        <taxon>Pseudomonadati</taxon>
        <taxon>Pseudomonadota</taxon>
        <taxon>Alphaproteobacteria</taxon>
        <taxon>Hyphomicrobiales</taxon>
        <taxon>Brucellaceae</taxon>
        <taxon>Brucella/Ochrobactrum group</taxon>
        <taxon>Ochrobactrum</taxon>
    </lineage>
</organism>
<comment type="caution">
    <text evidence="1">The sequence shown here is derived from an EMBL/GenBank/DDBJ whole genome shotgun (WGS) entry which is preliminary data.</text>
</comment>
<gene>
    <name evidence="1" type="ORF">OPR82_21790</name>
</gene>
<protein>
    <submittedName>
        <fullName evidence="1">Uncharacterized protein</fullName>
    </submittedName>
</protein>
<keyword evidence="2" id="KW-1185">Reference proteome</keyword>
<dbReference type="Proteomes" id="UP001301216">
    <property type="component" value="Unassembled WGS sequence"/>
</dbReference>
<evidence type="ECO:0000313" key="1">
    <source>
        <dbReference type="EMBL" id="MCX2699335.1"/>
    </source>
</evidence>
<sequence length="163" mass="17896">MGSLTTPNIEDCLQNYYCLTSACPFHKRSLYLLSVVPPLLHETPFADESGSSSLRADNRVVEDCARKRPDIGIVRGGSPLFHMPICGLSAVKIGLAVKPVDNFQARHFGFLKCSTQSKSLMATTFYHCFGEAKKAGDIRDLDKNGHLGSFFVPDPCSTNKILQ</sequence>
<name>A0ABT3QV07_9HYPH</name>
<dbReference type="RefSeq" id="WP_265987071.1">
    <property type="nucleotide sequence ID" value="NZ_JAPHAV010000027.1"/>
</dbReference>
<accession>A0ABT3QV07</accession>